<evidence type="ECO:0000313" key="5">
    <source>
        <dbReference type="EMBL" id="GBG24775.1"/>
    </source>
</evidence>
<dbReference type="GO" id="GO:0036064">
    <property type="term" value="C:ciliary basal body"/>
    <property type="evidence" value="ECO:0007669"/>
    <property type="project" value="TreeGrafter"/>
</dbReference>
<dbReference type="SUPFAM" id="SSF48452">
    <property type="entry name" value="TPR-like"/>
    <property type="match status" value="2"/>
</dbReference>
<dbReference type="InterPro" id="IPR019734">
    <property type="entry name" value="TPR_rpt"/>
</dbReference>
<feature type="repeat" description="TPR" evidence="4">
    <location>
        <begin position="143"/>
        <end position="176"/>
    </location>
</feature>
<evidence type="ECO:0000256" key="3">
    <source>
        <dbReference type="ARBA" id="ARBA00023778"/>
    </source>
</evidence>
<dbReference type="InParanoid" id="A0A2R5G2K9"/>
<reference evidence="5 6" key="1">
    <citation type="submission" date="2017-12" db="EMBL/GenBank/DDBJ databases">
        <title>Sequencing, de novo assembly and annotation of complete genome of a new Thraustochytrid species, strain FCC1311.</title>
        <authorList>
            <person name="Sedici K."/>
            <person name="Godart F."/>
            <person name="Aiese Cigliano R."/>
            <person name="Sanseverino W."/>
            <person name="Barakat M."/>
            <person name="Ortet P."/>
            <person name="Marechal E."/>
            <person name="Cagnac O."/>
            <person name="Amato A."/>
        </authorList>
    </citation>
    <scope>NUCLEOTIDE SEQUENCE [LARGE SCALE GENOMIC DNA]</scope>
</reference>
<sequence>MDDGTSTSGGVGKLTSMLRRDYKECLRLIETQLKSCDGMCEYPLYVKGLILRGQGKVQEALELFQAATLLNPSNHANLKQVGKCLFLLGKHSASIDVLDEAMLCARREDWEIQHNKGLCFMFLKEYEKALEAFQTANSIQRHDSTFVEMGKIYTATGDLKRAIEVYLEALEFSPDNPELLTTVGLLYLRDGENFKAFEYLGNSLTRDPRNPKTILAAGSVIQDHSDMDVALVKYRVAAVKTPNSAQLWNNIGMCFFGKARHVAAIACLKRSLYLDPFQWITAHNLGLVFMHTTQYASAFHYLSTSINLKPSFAASYMYLAIVLSRLEDAESAVAAYEKALQLDPDDPVCHLNFASTLHNIGERERARAQFQSYTILCSRMTSDERRALMETCAELHTQVSKMLQVN</sequence>
<feature type="repeat" description="TPR" evidence="4">
    <location>
        <begin position="177"/>
        <end position="210"/>
    </location>
</feature>
<organism evidence="5 6">
    <name type="scientific">Hondaea fermentalgiana</name>
    <dbReference type="NCBI Taxonomy" id="2315210"/>
    <lineage>
        <taxon>Eukaryota</taxon>
        <taxon>Sar</taxon>
        <taxon>Stramenopiles</taxon>
        <taxon>Bigyra</taxon>
        <taxon>Labyrinthulomycetes</taxon>
        <taxon>Thraustochytrida</taxon>
        <taxon>Thraustochytriidae</taxon>
        <taxon>Hondaea</taxon>
    </lineage>
</organism>
<dbReference type="PROSITE" id="PS50005">
    <property type="entry name" value="TPR"/>
    <property type="match status" value="5"/>
</dbReference>
<evidence type="ECO:0000256" key="2">
    <source>
        <dbReference type="ARBA" id="ARBA00022803"/>
    </source>
</evidence>
<dbReference type="Pfam" id="PF14559">
    <property type="entry name" value="TPR_19"/>
    <property type="match status" value="1"/>
</dbReference>
<accession>A0A2R5G2K9</accession>
<feature type="repeat" description="TPR" evidence="4">
    <location>
        <begin position="245"/>
        <end position="278"/>
    </location>
</feature>
<dbReference type="Pfam" id="PF13181">
    <property type="entry name" value="TPR_8"/>
    <property type="match status" value="2"/>
</dbReference>
<dbReference type="Pfam" id="PF13414">
    <property type="entry name" value="TPR_11"/>
    <property type="match status" value="1"/>
</dbReference>
<dbReference type="GO" id="GO:0060271">
    <property type="term" value="P:cilium assembly"/>
    <property type="evidence" value="ECO:0007669"/>
    <property type="project" value="TreeGrafter"/>
</dbReference>
<dbReference type="InterPro" id="IPR011990">
    <property type="entry name" value="TPR-like_helical_dom_sf"/>
</dbReference>
<proteinExistence type="inferred from homology"/>
<feature type="repeat" description="TPR" evidence="4">
    <location>
        <begin position="41"/>
        <end position="74"/>
    </location>
</feature>
<dbReference type="EMBL" id="BEYU01000008">
    <property type="protein sequence ID" value="GBG24775.1"/>
    <property type="molecule type" value="Genomic_DNA"/>
</dbReference>
<keyword evidence="6" id="KW-1185">Reference proteome</keyword>
<keyword evidence="2 4" id="KW-0802">TPR repeat</keyword>
<dbReference type="Gene3D" id="1.25.40.10">
    <property type="entry name" value="Tetratricopeptide repeat domain"/>
    <property type="match status" value="3"/>
</dbReference>
<dbReference type="PROSITE" id="PS50293">
    <property type="entry name" value="TPR_REGION"/>
    <property type="match status" value="2"/>
</dbReference>
<dbReference type="Pfam" id="PF13432">
    <property type="entry name" value="TPR_16"/>
    <property type="match status" value="1"/>
</dbReference>
<gene>
    <name evidence="5" type="ORF">FCC1311_009932</name>
</gene>
<protein>
    <submittedName>
        <fullName evidence="5">Photosystem I assembly protein Ycf3</fullName>
    </submittedName>
</protein>
<comment type="caution">
    <text evidence="5">The sequence shown here is derived from an EMBL/GenBank/DDBJ whole genome shotgun (WGS) entry which is preliminary data.</text>
</comment>
<name>A0A2R5G2K9_9STRA</name>
<keyword evidence="1" id="KW-0677">Repeat</keyword>
<evidence type="ECO:0000313" key="6">
    <source>
        <dbReference type="Proteomes" id="UP000241890"/>
    </source>
</evidence>
<dbReference type="OrthoDB" id="309339at2759"/>
<dbReference type="GO" id="GO:0061512">
    <property type="term" value="P:protein localization to cilium"/>
    <property type="evidence" value="ECO:0007669"/>
    <property type="project" value="TreeGrafter"/>
</dbReference>
<evidence type="ECO:0000256" key="4">
    <source>
        <dbReference type="PROSITE-ProRule" id="PRU00339"/>
    </source>
</evidence>
<dbReference type="SMART" id="SM00028">
    <property type="entry name" value="TPR"/>
    <property type="match status" value="8"/>
</dbReference>
<evidence type="ECO:0000256" key="1">
    <source>
        <dbReference type="ARBA" id="ARBA00022737"/>
    </source>
</evidence>
<dbReference type="Proteomes" id="UP000241890">
    <property type="component" value="Unassembled WGS sequence"/>
</dbReference>
<dbReference type="PANTHER" id="PTHR44186">
    <property type="match status" value="1"/>
</dbReference>
<dbReference type="AlphaFoldDB" id="A0A2R5G2K9"/>
<feature type="repeat" description="TPR" evidence="4">
    <location>
        <begin position="313"/>
        <end position="346"/>
    </location>
</feature>
<dbReference type="PANTHER" id="PTHR44186:SF1">
    <property type="entry name" value="BARDET-BIEDL SYNDROME 4 PROTEIN"/>
    <property type="match status" value="1"/>
</dbReference>
<comment type="similarity">
    <text evidence="3">Belongs to the BBS4 family.</text>
</comment>